<evidence type="ECO:0000256" key="5">
    <source>
        <dbReference type="PIRSR" id="PIRSR017617-1"/>
    </source>
</evidence>
<dbReference type="AlphaFoldDB" id="A0A538SF07"/>
<dbReference type="Gene3D" id="3.40.640.10">
    <property type="entry name" value="Type I PLP-dependent aspartate aminotransferase-like (Major domain)"/>
    <property type="match status" value="1"/>
</dbReference>
<evidence type="ECO:0000259" key="6">
    <source>
        <dbReference type="Pfam" id="PF01212"/>
    </source>
</evidence>
<dbReference type="GO" id="GO:0008732">
    <property type="term" value="F:L-allo-threonine aldolase activity"/>
    <property type="evidence" value="ECO:0007669"/>
    <property type="project" value="TreeGrafter"/>
</dbReference>
<dbReference type="Gene3D" id="3.90.1150.10">
    <property type="entry name" value="Aspartate Aminotransferase, domain 1"/>
    <property type="match status" value="1"/>
</dbReference>
<keyword evidence="3" id="KW-0663">Pyridoxal phosphate</keyword>
<evidence type="ECO:0000256" key="3">
    <source>
        <dbReference type="ARBA" id="ARBA00022898"/>
    </source>
</evidence>
<dbReference type="NCBIfam" id="NF041359">
    <property type="entry name" value="GntG_guanitoxin"/>
    <property type="match status" value="1"/>
</dbReference>
<keyword evidence="4" id="KW-0456">Lyase</keyword>
<dbReference type="GO" id="GO:0008483">
    <property type="term" value="F:transaminase activity"/>
    <property type="evidence" value="ECO:0007669"/>
    <property type="project" value="UniProtKB-KW"/>
</dbReference>
<dbReference type="Pfam" id="PF01212">
    <property type="entry name" value="Beta_elim_lyase"/>
    <property type="match status" value="1"/>
</dbReference>
<comment type="cofactor">
    <cofactor evidence="1">
        <name>pyridoxal 5'-phosphate</name>
        <dbReference type="ChEBI" id="CHEBI:597326"/>
    </cofactor>
</comment>
<dbReference type="InterPro" id="IPR001597">
    <property type="entry name" value="ArAA_b-elim_lyase/Thr_aldolase"/>
</dbReference>
<proteinExistence type="inferred from homology"/>
<dbReference type="PANTHER" id="PTHR48097">
    <property type="entry name" value="L-THREONINE ALDOLASE-RELATED"/>
    <property type="match status" value="1"/>
</dbReference>
<dbReference type="Proteomes" id="UP000320184">
    <property type="component" value="Unassembled WGS sequence"/>
</dbReference>
<dbReference type="GO" id="GO:0006545">
    <property type="term" value="P:glycine biosynthetic process"/>
    <property type="evidence" value="ECO:0007669"/>
    <property type="project" value="TreeGrafter"/>
</dbReference>
<dbReference type="InterPro" id="IPR015422">
    <property type="entry name" value="PyrdxlP-dep_Trfase_small"/>
</dbReference>
<evidence type="ECO:0000313" key="8">
    <source>
        <dbReference type="Proteomes" id="UP000320184"/>
    </source>
</evidence>
<keyword evidence="7" id="KW-0808">Transferase</keyword>
<comment type="similarity">
    <text evidence="2">Belongs to the threonine aldolase family.</text>
</comment>
<dbReference type="InterPro" id="IPR023603">
    <property type="entry name" value="Low_specificity_L-TA-like"/>
</dbReference>
<evidence type="ECO:0000256" key="1">
    <source>
        <dbReference type="ARBA" id="ARBA00001933"/>
    </source>
</evidence>
<evidence type="ECO:0000313" key="7">
    <source>
        <dbReference type="EMBL" id="TMQ49962.1"/>
    </source>
</evidence>
<organism evidence="7 8">
    <name type="scientific">Eiseniibacteriota bacterium</name>
    <dbReference type="NCBI Taxonomy" id="2212470"/>
    <lineage>
        <taxon>Bacteria</taxon>
        <taxon>Candidatus Eiseniibacteriota</taxon>
    </lineage>
</organism>
<dbReference type="InterPro" id="IPR015424">
    <property type="entry name" value="PyrdxlP-dep_Trfase"/>
</dbReference>
<gene>
    <name evidence="7" type="ORF">E6K73_08945</name>
</gene>
<feature type="modified residue" description="N6-(pyridoxal phosphate)lysine" evidence="5">
    <location>
        <position position="205"/>
    </location>
</feature>
<dbReference type="SUPFAM" id="SSF53383">
    <property type="entry name" value="PLP-dependent transferases"/>
    <property type="match status" value="1"/>
</dbReference>
<protein>
    <submittedName>
        <fullName evidence="7">Aminotransferase class I/II-fold pyridoxal phosphate-dependent enzyme</fullName>
    </submittedName>
</protein>
<evidence type="ECO:0000256" key="4">
    <source>
        <dbReference type="ARBA" id="ARBA00023239"/>
    </source>
</evidence>
<dbReference type="PANTHER" id="PTHR48097:SF9">
    <property type="entry name" value="L-THREONINE ALDOLASE"/>
    <property type="match status" value="1"/>
</dbReference>
<keyword evidence="7" id="KW-0032">Aminotransferase</keyword>
<comment type="caution">
    <text evidence="7">The sequence shown here is derived from an EMBL/GenBank/DDBJ whole genome shotgun (WGS) entry which is preliminary data.</text>
</comment>
<dbReference type="FunFam" id="3.40.640.10:FF:000030">
    <property type="entry name" value="Low-specificity L-threonine aldolase"/>
    <property type="match status" value="1"/>
</dbReference>
<dbReference type="PIRSF" id="PIRSF017617">
    <property type="entry name" value="Thr_aldolase"/>
    <property type="match status" value="1"/>
</dbReference>
<accession>A0A538SF07</accession>
<evidence type="ECO:0000256" key="2">
    <source>
        <dbReference type="ARBA" id="ARBA00006966"/>
    </source>
</evidence>
<feature type="domain" description="Aromatic amino acid beta-eliminating lyase/threonine aldolase" evidence="6">
    <location>
        <begin position="9"/>
        <end position="292"/>
    </location>
</feature>
<dbReference type="EMBL" id="VBOT01000110">
    <property type="protein sequence ID" value="TMQ49962.1"/>
    <property type="molecule type" value="Genomic_DNA"/>
</dbReference>
<sequence length="353" mass="37532">MNPTEPVVDLRSDTVTRPTPEMRRAIAEAVVGDDVYGDDPTVKELERRVAALAGKEAALFVPSGTMGNQIAVKCLTTPGDEVLLETHSHINFFEQGGIAANSGCLSHPVETERGMLAPEDLAAALRADDDHVARITLACVENTHNWHGGTVAPLDRVRELSAAARARGVRVHLDGARLWNASVATGVPIRDWAATADTVMMCFSKGLGAPIGSILVGEGATIGAARRVRKRWGGGMRQVGILAAACLHALDHHFERLADDHRRARALAAGIGRIPGLRVVEPETNIVMIDLEHPALDRVAALRGLKARGVLVSPYGSRRLRAVTHLDVDDAGIGRVVEALEAVAGELTAVPAR</sequence>
<dbReference type="InterPro" id="IPR015421">
    <property type="entry name" value="PyrdxlP-dep_Trfase_major"/>
</dbReference>
<reference evidence="7 8" key="1">
    <citation type="journal article" date="2019" name="Nat. Microbiol.">
        <title>Mediterranean grassland soil C-N compound turnover is dependent on rainfall and depth, and is mediated by genomically divergent microorganisms.</title>
        <authorList>
            <person name="Diamond S."/>
            <person name="Andeer P.F."/>
            <person name="Li Z."/>
            <person name="Crits-Christoph A."/>
            <person name="Burstein D."/>
            <person name="Anantharaman K."/>
            <person name="Lane K.R."/>
            <person name="Thomas B.C."/>
            <person name="Pan C."/>
            <person name="Northen T.R."/>
            <person name="Banfield J.F."/>
        </authorList>
    </citation>
    <scope>NUCLEOTIDE SEQUENCE [LARGE SCALE GENOMIC DNA]</scope>
    <source>
        <strain evidence="7">WS_3</strain>
    </source>
</reference>
<name>A0A538SF07_UNCEI</name>
<dbReference type="GO" id="GO:0006567">
    <property type="term" value="P:L-threonine catabolic process"/>
    <property type="evidence" value="ECO:0007669"/>
    <property type="project" value="TreeGrafter"/>
</dbReference>
<dbReference type="GO" id="GO:0005829">
    <property type="term" value="C:cytosol"/>
    <property type="evidence" value="ECO:0007669"/>
    <property type="project" value="TreeGrafter"/>
</dbReference>